<evidence type="ECO:0000256" key="6">
    <source>
        <dbReference type="ARBA" id="ARBA00023049"/>
    </source>
</evidence>
<dbReference type="EMBL" id="RDQH01000343">
    <property type="protein sequence ID" value="RXH69426.1"/>
    <property type="molecule type" value="Genomic_DNA"/>
</dbReference>
<keyword evidence="3 7" id="KW-0479">Metal-binding</keyword>
<dbReference type="Gene3D" id="1.10.1370.10">
    <property type="entry name" value="Neurolysin, domain 3"/>
    <property type="match status" value="1"/>
</dbReference>
<dbReference type="Proteomes" id="UP000290289">
    <property type="component" value="Chromosome 17"/>
</dbReference>
<dbReference type="SUPFAM" id="SSF55486">
    <property type="entry name" value="Metalloproteases ('zincins'), catalytic domain"/>
    <property type="match status" value="1"/>
</dbReference>
<sequence>MSGREEKIDQYCFACFLFPPNDQNFYAAVGQTFFGEQPTPPTSIIVADLKREYTSWKHVEGTHWHTRYNHLVNYGAGYYSYLYAKCFAATIWLKLCEEDPLSLATGSALRLKLLQYGGAKEAADLLNGLVGGGGGGDGGIIVRDCDGGGKVPHTTCLCTEMNTLRNQLMNVV</sequence>
<dbReference type="SMR" id="A0A498HD94"/>
<evidence type="ECO:0000313" key="9">
    <source>
        <dbReference type="EMBL" id="RXH69426.1"/>
    </source>
</evidence>
<comment type="cofactor">
    <cofactor evidence="7">
        <name>Zn(2+)</name>
        <dbReference type="ChEBI" id="CHEBI:29105"/>
    </cofactor>
    <text evidence="7">Binds 1 zinc ion.</text>
</comment>
<evidence type="ECO:0000256" key="4">
    <source>
        <dbReference type="ARBA" id="ARBA00022801"/>
    </source>
</evidence>
<evidence type="ECO:0000256" key="2">
    <source>
        <dbReference type="ARBA" id="ARBA00022670"/>
    </source>
</evidence>
<dbReference type="GO" id="GO:0006518">
    <property type="term" value="P:peptide metabolic process"/>
    <property type="evidence" value="ECO:0007669"/>
    <property type="project" value="TreeGrafter"/>
</dbReference>
<dbReference type="PANTHER" id="PTHR11804">
    <property type="entry name" value="PROTEASE M3 THIMET OLIGOPEPTIDASE-RELATED"/>
    <property type="match status" value="1"/>
</dbReference>
<dbReference type="InterPro" id="IPR045090">
    <property type="entry name" value="Pept_M3A_M3B"/>
</dbReference>
<feature type="domain" description="Peptidase M3A/M3B catalytic" evidence="8">
    <location>
        <begin position="25"/>
        <end position="128"/>
    </location>
</feature>
<evidence type="ECO:0000259" key="8">
    <source>
        <dbReference type="Pfam" id="PF01432"/>
    </source>
</evidence>
<comment type="caution">
    <text evidence="9">The sequence shown here is derived from an EMBL/GenBank/DDBJ whole genome shotgun (WGS) entry which is preliminary data.</text>
</comment>
<evidence type="ECO:0000256" key="3">
    <source>
        <dbReference type="ARBA" id="ARBA00022723"/>
    </source>
</evidence>
<evidence type="ECO:0000256" key="5">
    <source>
        <dbReference type="ARBA" id="ARBA00022833"/>
    </source>
</evidence>
<evidence type="ECO:0000256" key="7">
    <source>
        <dbReference type="RuleBase" id="RU003435"/>
    </source>
</evidence>
<dbReference type="Gramene" id="mRNA:MD17G0032600">
    <property type="protein sequence ID" value="mRNA:MD17G0032600"/>
    <property type="gene ID" value="MD17G0032600"/>
</dbReference>
<dbReference type="InterPro" id="IPR024077">
    <property type="entry name" value="Neurolysin/TOP_dom2"/>
</dbReference>
<dbReference type="AlphaFoldDB" id="A0A498HD94"/>
<dbReference type="PANTHER" id="PTHR11804:SF79">
    <property type="entry name" value="MITOCHONDRIAL INTERMEDIATE PEPTIDASE"/>
    <property type="match status" value="1"/>
</dbReference>
<reference evidence="9 10" key="1">
    <citation type="submission" date="2018-10" db="EMBL/GenBank/DDBJ databases">
        <title>A high-quality apple genome assembly.</title>
        <authorList>
            <person name="Hu J."/>
        </authorList>
    </citation>
    <scope>NUCLEOTIDE SEQUENCE [LARGE SCALE GENOMIC DNA]</scope>
    <source>
        <strain evidence="10">cv. HFTH1</strain>
        <tissue evidence="9">Young leaf</tissue>
    </source>
</reference>
<dbReference type="STRING" id="3750.A0A498HD94"/>
<dbReference type="GO" id="GO:0006508">
    <property type="term" value="P:proteolysis"/>
    <property type="evidence" value="ECO:0007669"/>
    <property type="project" value="UniProtKB-KW"/>
</dbReference>
<comment type="similarity">
    <text evidence="1 7">Belongs to the peptidase M3 family.</text>
</comment>
<evidence type="ECO:0000256" key="1">
    <source>
        <dbReference type="ARBA" id="ARBA00006040"/>
    </source>
</evidence>
<gene>
    <name evidence="9" type="ORF">DVH24_037210</name>
</gene>
<keyword evidence="6 7" id="KW-0482">Metalloprotease</keyword>
<dbReference type="InterPro" id="IPR001567">
    <property type="entry name" value="Pept_M3A_M3B_dom"/>
</dbReference>
<keyword evidence="10" id="KW-1185">Reference proteome</keyword>
<dbReference type="Pfam" id="PF01432">
    <property type="entry name" value="Peptidase_M3"/>
    <property type="match status" value="1"/>
</dbReference>
<protein>
    <recommendedName>
        <fullName evidence="8">Peptidase M3A/M3B catalytic domain-containing protein</fullName>
    </recommendedName>
</protein>
<name>A0A498HD94_MALDO</name>
<dbReference type="GO" id="GO:0004222">
    <property type="term" value="F:metalloendopeptidase activity"/>
    <property type="evidence" value="ECO:0007669"/>
    <property type="project" value="InterPro"/>
</dbReference>
<keyword evidence="4 7" id="KW-0378">Hydrolase</keyword>
<accession>A0A498HD94</accession>
<keyword evidence="5 7" id="KW-0862">Zinc</keyword>
<proteinExistence type="inferred from homology"/>
<keyword evidence="2 7" id="KW-0645">Protease</keyword>
<evidence type="ECO:0000313" key="10">
    <source>
        <dbReference type="Proteomes" id="UP000290289"/>
    </source>
</evidence>
<organism evidence="9 10">
    <name type="scientific">Malus domestica</name>
    <name type="common">Apple</name>
    <name type="synonym">Pyrus malus</name>
    <dbReference type="NCBI Taxonomy" id="3750"/>
    <lineage>
        <taxon>Eukaryota</taxon>
        <taxon>Viridiplantae</taxon>
        <taxon>Streptophyta</taxon>
        <taxon>Embryophyta</taxon>
        <taxon>Tracheophyta</taxon>
        <taxon>Spermatophyta</taxon>
        <taxon>Magnoliopsida</taxon>
        <taxon>eudicotyledons</taxon>
        <taxon>Gunneridae</taxon>
        <taxon>Pentapetalae</taxon>
        <taxon>rosids</taxon>
        <taxon>fabids</taxon>
        <taxon>Rosales</taxon>
        <taxon>Rosaceae</taxon>
        <taxon>Amygdaloideae</taxon>
        <taxon>Maleae</taxon>
        <taxon>Malus</taxon>
    </lineage>
</organism>
<dbReference type="GO" id="GO:0046872">
    <property type="term" value="F:metal ion binding"/>
    <property type="evidence" value="ECO:0007669"/>
    <property type="project" value="UniProtKB-UniRule"/>
</dbReference>